<sequence length="111" mass="13085">MIGPKTREFAEIDIATMAAELIYKPLKDGLTPQIVYSYPATLAMVARLLVKDNTVVHPSFLFGNWWFLHYQAWLWKLSKRWREHTLEYWVKDLDIRDVNLALLPLGRLDIK</sequence>
<gene>
    <name evidence="1" type="ORF">S01H4_02625</name>
</gene>
<proteinExistence type="predicted"/>
<comment type="caution">
    <text evidence="1">The sequence shown here is derived from an EMBL/GenBank/DDBJ whole genome shotgun (WGS) entry which is preliminary data.</text>
</comment>
<reference evidence="1" key="1">
    <citation type="journal article" date="2014" name="Front. Microbiol.">
        <title>High frequency of phylogenetically diverse reductive dehalogenase-homologous genes in deep subseafloor sedimentary metagenomes.</title>
        <authorList>
            <person name="Kawai M."/>
            <person name="Futagami T."/>
            <person name="Toyoda A."/>
            <person name="Takaki Y."/>
            <person name="Nishi S."/>
            <person name="Hori S."/>
            <person name="Arai W."/>
            <person name="Tsubouchi T."/>
            <person name="Morono Y."/>
            <person name="Uchiyama I."/>
            <person name="Ito T."/>
            <person name="Fujiyama A."/>
            <person name="Inagaki F."/>
            <person name="Takami H."/>
        </authorList>
    </citation>
    <scope>NUCLEOTIDE SEQUENCE</scope>
    <source>
        <strain evidence="1">Expedition CK06-06</strain>
    </source>
</reference>
<protein>
    <submittedName>
        <fullName evidence="1">Uncharacterized protein</fullName>
    </submittedName>
</protein>
<evidence type="ECO:0000313" key="1">
    <source>
        <dbReference type="EMBL" id="GAG73679.1"/>
    </source>
</evidence>
<dbReference type="AlphaFoldDB" id="X0ZVZ7"/>
<name>X0ZVZ7_9ZZZZ</name>
<organism evidence="1">
    <name type="scientific">marine sediment metagenome</name>
    <dbReference type="NCBI Taxonomy" id="412755"/>
    <lineage>
        <taxon>unclassified sequences</taxon>
        <taxon>metagenomes</taxon>
        <taxon>ecological metagenomes</taxon>
    </lineage>
</organism>
<dbReference type="EMBL" id="BART01000588">
    <property type="protein sequence ID" value="GAG73679.1"/>
    <property type="molecule type" value="Genomic_DNA"/>
</dbReference>
<accession>X0ZVZ7</accession>